<dbReference type="AlphaFoldDB" id="A0A6P2T0K5"/>
<dbReference type="Proteomes" id="UP000494261">
    <property type="component" value="Unassembled WGS sequence"/>
</dbReference>
<reference evidence="1 2" key="1">
    <citation type="submission" date="2019-09" db="EMBL/GenBank/DDBJ databases">
        <authorList>
            <person name="Depoorter E."/>
        </authorList>
    </citation>
    <scope>NUCLEOTIDE SEQUENCE [LARGE SCALE GENOMIC DNA]</scope>
    <source>
        <strain evidence="1">LMG 13014</strain>
    </source>
</reference>
<dbReference type="RefSeq" id="WP_175026259.1">
    <property type="nucleotide sequence ID" value="NZ_CABVQC010000088.1"/>
</dbReference>
<accession>A0A6P2T0K5</accession>
<dbReference type="EMBL" id="CABVQC010000088">
    <property type="protein sequence ID" value="VWC49450.1"/>
    <property type="molecule type" value="Genomic_DNA"/>
</dbReference>
<name>A0A6P2T0K5_9BURK</name>
<gene>
    <name evidence="1" type="ORF">BLA13014_07595</name>
</gene>
<proteinExistence type="predicted"/>
<evidence type="ECO:0000313" key="1">
    <source>
        <dbReference type="EMBL" id="VWC49450.1"/>
    </source>
</evidence>
<sequence>MAMTLEQRRAARDFAKTFAAGLVENAEIGAQADVQLNDEQFVEAKAEMLRIAARIEATLSQNV</sequence>
<protein>
    <submittedName>
        <fullName evidence="1">Uncharacterized protein</fullName>
    </submittedName>
</protein>
<evidence type="ECO:0000313" key="2">
    <source>
        <dbReference type="Proteomes" id="UP000494261"/>
    </source>
</evidence>
<organism evidence="1 2">
    <name type="scientific">Burkholderia aenigmatica</name>
    <dbReference type="NCBI Taxonomy" id="2015348"/>
    <lineage>
        <taxon>Bacteria</taxon>
        <taxon>Pseudomonadati</taxon>
        <taxon>Pseudomonadota</taxon>
        <taxon>Betaproteobacteria</taxon>
        <taxon>Burkholderiales</taxon>
        <taxon>Burkholderiaceae</taxon>
        <taxon>Burkholderia</taxon>
        <taxon>Burkholderia cepacia complex</taxon>
    </lineage>
</organism>